<dbReference type="InterPro" id="IPR056632">
    <property type="entry name" value="DUF7730"/>
</dbReference>
<proteinExistence type="predicted"/>
<gene>
    <name evidence="2" type="ORF">R3P38DRAFT_2627745</name>
</gene>
<sequence>MPNSALPRLETVEHDAFCCPCFGWLRSSVTSSRKWDQRHSKPTARIDIFKRSAADQPHHSFFKLPPELRLWIYEELLGRRVAQLVWSRGIVRAKFFLPVEDPQHNPQGVIFLADRVTTAIILSCRQAYHEALPILYGQNTFCSSVGNLGALVRIGPGTWCLSYIHNVDLSHSFVSPLWKGSPVAWDKVFPLLEQMDLKRLVFRFELVIGVKWTECNPRVDTLRDSEWAFRVLGFRSLQFFALFLRDGISQEYYVPDVAQEIRNLLIEPQAEDRYREYLGRENRIVHVVDH</sequence>
<reference evidence="2 3" key="1">
    <citation type="journal article" date="2024" name="J Genomics">
        <title>Draft genome sequencing and assembly of Favolaschia claudopus CIRM-BRFM 2984 isolated from oak limbs.</title>
        <authorList>
            <person name="Navarro D."/>
            <person name="Drula E."/>
            <person name="Chaduli D."/>
            <person name="Cazenave R."/>
            <person name="Ahrendt S."/>
            <person name="Wang J."/>
            <person name="Lipzen A."/>
            <person name="Daum C."/>
            <person name="Barry K."/>
            <person name="Grigoriev I.V."/>
            <person name="Favel A."/>
            <person name="Rosso M.N."/>
            <person name="Martin F."/>
        </authorList>
    </citation>
    <scope>NUCLEOTIDE SEQUENCE [LARGE SCALE GENOMIC DNA]</scope>
    <source>
        <strain evidence="2 3">CIRM-BRFM 2984</strain>
    </source>
</reference>
<evidence type="ECO:0000313" key="2">
    <source>
        <dbReference type="EMBL" id="KAK7024069.1"/>
    </source>
</evidence>
<evidence type="ECO:0000259" key="1">
    <source>
        <dbReference type="Pfam" id="PF24864"/>
    </source>
</evidence>
<comment type="caution">
    <text evidence="2">The sequence shown here is derived from an EMBL/GenBank/DDBJ whole genome shotgun (WGS) entry which is preliminary data.</text>
</comment>
<keyword evidence="3" id="KW-1185">Reference proteome</keyword>
<dbReference type="PANTHER" id="PTHR38790:SF9">
    <property type="entry name" value="F-BOX DOMAIN-CONTAINING PROTEIN"/>
    <property type="match status" value="1"/>
</dbReference>
<dbReference type="EMBL" id="JAWWNJ010000035">
    <property type="protein sequence ID" value="KAK7024069.1"/>
    <property type="molecule type" value="Genomic_DNA"/>
</dbReference>
<organism evidence="2 3">
    <name type="scientific">Favolaschia claudopus</name>
    <dbReference type="NCBI Taxonomy" id="2862362"/>
    <lineage>
        <taxon>Eukaryota</taxon>
        <taxon>Fungi</taxon>
        <taxon>Dikarya</taxon>
        <taxon>Basidiomycota</taxon>
        <taxon>Agaricomycotina</taxon>
        <taxon>Agaricomycetes</taxon>
        <taxon>Agaricomycetidae</taxon>
        <taxon>Agaricales</taxon>
        <taxon>Marasmiineae</taxon>
        <taxon>Mycenaceae</taxon>
        <taxon>Favolaschia</taxon>
    </lineage>
</organism>
<protein>
    <recommendedName>
        <fullName evidence="1">DUF7730 domain-containing protein</fullName>
    </recommendedName>
</protein>
<feature type="domain" description="DUF7730" evidence="1">
    <location>
        <begin position="55"/>
        <end position="143"/>
    </location>
</feature>
<name>A0AAW0BD94_9AGAR</name>
<dbReference type="AlphaFoldDB" id="A0AAW0BD94"/>
<dbReference type="Pfam" id="PF24864">
    <property type="entry name" value="DUF7730"/>
    <property type="match status" value="1"/>
</dbReference>
<accession>A0AAW0BD94</accession>
<evidence type="ECO:0000313" key="3">
    <source>
        <dbReference type="Proteomes" id="UP001362999"/>
    </source>
</evidence>
<dbReference type="PANTHER" id="PTHR38790">
    <property type="entry name" value="2EXR DOMAIN-CONTAINING PROTEIN-RELATED"/>
    <property type="match status" value="1"/>
</dbReference>
<dbReference type="Proteomes" id="UP001362999">
    <property type="component" value="Unassembled WGS sequence"/>
</dbReference>